<gene>
    <name evidence="8" type="ORF">IFM89_001029</name>
</gene>
<dbReference type="EMBL" id="JADFTS010000009">
    <property type="protein sequence ID" value="KAF9587305.1"/>
    <property type="molecule type" value="Genomic_DNA"/>
</dbReference>
<protein>
    <recommendedName>
        <fullName evidence="7">WRKY domain-containing protein</fullName>
    </recommendedName>
</protein>
<reference evidence="8 9" key="1">
    <citation type="submission" date="2020-10" db="EMBL/GenBank/DDBJ databases">
        <title>The Coptis chinensis genome and diversification of protoberbering-type alkaloids.</title>
        <authorList>
            <person name="Wang B."/>
            <person name="Shu S."/>
            <person name="Song C."/>
            <person name="Liu Y."/>
        </authorList>
    </citation>
    <scope>NUCLEOTIDE SEQUENCE [LARGE SCALE GENOMIC DNA]</scope>
    <source>
        <strain evidence="8">HL-2020</strain>
        <tissue evidence="8">Leaf</tissue>
    </source>
</reference>
<keyword evidence="4" id="KW-0804">Transcription</keyword>
<dbReference type="GO" id="GO:0043565">
    <property type="term" value="F:sequence-specific DNA binding"/>
    <property type="evidence" value="ECO:0007669"/>
    <property type="project" value="InterPro"/>
</dbReference>
<keyword evidence="2" id="KW-0805">Transcription regulation</keyword>
<dbReference type="Pfam" id="PF10533">
    <property type="entry name" value="Plant_zn_clust"/>
    <property type="match status" value="1"/>
</dbReference>
<dbReference type="GO" id="GO:0003700">
    <property type="term" value="F:DNA-binding transcription factor activity"/>
    <property type="evidence" value="ECO:0007669"/>
    <property type="project" value="InterPro"/>
</dbReference>
<dbReference type="InterPro" id="IPR044810">
    <property type="entry name" value="WRKY_plant"/>
</dbReference>
<feature type="region of interest" description="Disordered" evidence="6">
    <location>
        <begin position="16"/>
        <end position="40"/>
    </location>
</feature>
<feature type="domain" description="WRKY" evidence="7">
    <location>
        <begin position="72"/>
        <end position="107"/>
    </location>
</feature>
<dbReference type="OrthoDB" id="1918969at2759"/>
<dbReference type="InterPro" id="IPR018872">
    <property type="entry name" value="Zn-cluster-dom"/>
</dbReference>
<organism evidence="8 9">
    <name type="scientific">Coptis chinensis</name>
    <dbReference type="NCBI Taxonomy" id="261450"/>
    <lineage>
        <taxon>Eukaryota</taxon>
        <taxon>Viridiplantae</taxon>
        <taxon>Streptophyta</taxon>
        <taxon>Embryophyta</taxon>
        <taxon>Tracheophyta</taxon>
        <taxon>Spermatophyta</taxon>
        <taxon>Magnoliopsida</taxon>
        <taxon>Ranunculales</taxon>
        <taxon>Ranunculaceae</taxon>
        <taxon>Coptidoideae</taxon>
        <taxon>Coptis</taxon>
    </lineage>
</organism>
<comment type="caution">
    <text evidence="8">The sequence shown here is derived from an EMBL/GenBank/DDBJ whole genome shotgun (WGS) entry which is preliminary data.</text>
</comment>
<accession>A0A835LAL1</accession>
<evidence type="ECO:0000313" key="9">
    <source>
        <dbReference type="Proteomes" id="UP000631114"/>
    </source>
</evidence>
<feature type="compositionally biased region" description="Polar residues" evidence="6">
    <location>
        <begin position="16"/>
        <end position="27"/>
    </location>
</feature>
<evidence type="ECO:0000313" key="8">
    <source>
        <dbReference type="EMBL" id="KAF9587305.1"/>
    </source>
</evidence>
<evidence type="ECO:0000256" key="6">
    <source>
        <dbReference type="SAM" id="MobiDB-lite"/>
    </source>
</evidence>
<keyword evidence="5" id="KW-0539">Nucleus</keyword>
<dbReference type="PROSITE" id="PS50811">
    <property type="entry name" value="WRKY"/>
    <property type="match status" value="1"/>
</dbReference>
<keyword evidence="9" id="KW-1185">Reference proteome</keyword>
<sequence length="118" mass="13358">SFDSSVANLSSNSFQLIGAPQSSSSQQMHKRRCSVRGPDGNVKCGSSGKCHCSKRRKLRVKRSIKVPAISNKVADIPPDEYSWRKYGEKPIKGSPHPRYIYIIRNTSILSRWYTYCHV</sequence>
<name>A0A835LAL1_9MAGN</name>
<proteinExistence type="predicted"/>
<evidence type="ECO:0000256" key="3">
    <source>
        <dbReference type="ARBA" id="ARBA00023125"/>
    </source>
</evidence>
<dbReference type="SMART" id="SM00774">
    <property type="entry name" value="WRKY"/>
    <property type="match status" value="1"/>
</dbReference>
<evidence type="ECO:0000256" key="4">
    <source>
        <dbReference type="ARBA" id="ARBA00023163"/>
    </source>
</evidence>
<dbReference type="GO" id="GO:0005634">
    <property type="term" value="C:nucleus"/>
    <property type="evidence" value="ECO:0007669"/>
    <property type="project" value="UniProtKB-SubCell"/>
</dbReference>
<comment type="subcellular location">
    <subcellularLocation>
        <location evidence="1">Nucleus</location>
    </subcellularLocation>
</comment>
<dbReference type="PANTHER" id="PTHR31282">
    <property type="entry name" value="WRKY TRANSCRIPTION FACTOR 21-RELATED"/>
    <property type="match status" value="1"/>
</dbReference>
<dbReference type="InterPro" id="IPR003657">
    <property type="entry name" value="WRKY_dom"/>
</dbReference>
<dbReference type="SUPFAM" id="SSF118290">
    <property type="entry name" value="WRKY DNA-binding domain"/>
    <property type="match status" value="1"/>
</dbReference>
<evidence type="ECO:0000256" key="2">
    <source>
        <dbReference type="ARBA" id="ARBA00023015"/>
    </source>
</evidence>
<dbReference type="Gene3D" id="2.20.25.80">
    <property type="entry name" value="WRKY domain"/>
    <property type="match status" value="1"/>
</dbReference>
<dbReference type="Proteomes" id="UP000631114">
    <property type="component" value="Unassembled WGS sequence"/>
</dbReference>
<dbReference type="Pfam" id="PF03106">
    <property type="entry name" value="WRKY"/>
    <property type="match status" value="1"/>
</dbReference>
<dbReference type="InterPro" id="IPR036576">
    <property type="entry name" value="WRKY_dom_sf"/>
</dbReference>
<evidence type="ECO:0000259" key="7">
    <source>
        <dbReference type="PROSITE" id="PS50811"/>
    </source>
</evidence>
<feature type="non-terminal residue" evidence="8">
    <location>
        <position position="118"/>
    </location>
</feature>
<keyword evidence="3" id="KW-0238">DNA-binding</keyword>
<evidence type="ECO:0000256" key="5">
    <source>
        <dbReference type="ARBA" id="ARBA00023242"/>
    </source>
</evidence>
<dbReference type="AlphaFoldDB" id="A0A835LAL1"/>
<evidence type="ECO:0000256" key="1">
    <source>
        <dbReference type="ARBA" id="ARBA00004123"/>
    </source>
</evidence>